<dbReference type="PANTHER" id="PTHR42028">
    <property type="entry name" value="CHROMOSOME 1, WHOLE GENOME SHOTGUN SEQUENCE"/>
    <property type="match status" value="1"/>
</dbReference>
<evidence type="ECO:0000313" key="3">
    <source>
        <dbReference type="Proteomes" id="UP001479436"/>
    </source>
</evidence>
<comment type="caution">
    <text evidence="2">The sequence shown here is derived from an EMBL/GenBank/DDBJ whole genome shotgun (WGS) entry which is preliminary data.</text>
</comment>
<proteinExistence type="predicted"/>
<dbReference type="EMBL" id="JASJQH010000141">
    <property type="protein sequence ID" value="KAK9766606.1"/>
    <property type="molecule type" value="Genomic_DNA"/>
</dbReference>
<accession>A0ABR2WYN9</accession>
<protein>
    <recommendedName>
        <fullName evidence="1">DUF7137 domain-containing protein</fullName>
    </recommendedName>
</protein>
<dbReference type="Pfam" id="PF23585">
    <property type="entry name" value="DUF7137"/>
    <property type="match status" value="1"/>
</dbReference>
<organism evidence="2 3">
    <name type="scientific">Basidiobolus ranarum</name>
    <dbReference type="NCBI Taxonomy" id="34480"/>
    <lineage>
        <taxon>Eukaryota</taxon>
        <taxon>Fungi</taxon>
        <taxon>Fungi incertae sedis</taxon>
        <taxon>Zoopagomycota</taxon>
        <taxon>Entomophthoromycotina</taxon>
        <taxon>Basidiobolomycetes</taxon>
        <taxon>Basidiobolales</taxon>
        <taxon>Basidiobolaceae</taxon>
        <taxon>Basidiobolus</taxon>
    </lineage>
</organism>
<sequence>MSFGLPQYFMIMIAYRVVLILATLGSFVFSQGSFEAPQSSTFNISKLVSPKKVQEGLALLNFTKSLGYDDKIRQFVHGLNLTEIRLKGNGTYNGTEVSLSGSKIYVNSKEVLINGTHTIYGGDNITVKDGYTIVNGTSLLVKGDHVFINGTDVQYQSGRVIVNGTNIQMCTNRTSLYNSYGRIYGPNDSVLNCNEIIAWGNGTIGEIVTPQSPVGEIRMTNPPVPNLLFPYFEIGAEIEFKWYLGDVVYKPQQLNLVIERSDIMYSYVVSYNMSGNTTHYVWKTSQVNQTDYPLLTSSDYVLKIFDERGEKALPIPGKLAPFSARFGMYISTSFQGKLTYFALIVIPCLFV</sequence>
<dbReference type="PANTHER" id="PTHR42028:SF1">
    <property type="entry name" value="YALI0E30657P"/>
    <property type="match status" value="1"/>
</dbReference>
<evidence type="ECO:0000313" key="2">
    <source>
        <dbReference type="EMBL" id="KAK9766606.1"/>
    </source>
</evidence>
<name>A0ABR2WYN9_9FUNG</name>
<reference evidence="2 3" key="1">
    <citation type="submission" date="2023-04" db="EMBL/GenBank/DDBJ databases">
        <title>Genome of Basidiobolus ranarum AG-B5.</title>
        <authorList>
            <person name="Stajich J.E."/>
            <person name="Carter-House D."/>
            <person name="Gryganskyi A."/>
        </authorList>
    </citation>
    <scope>NUCLEOTIDE SEQUENCE [LARGE SCALE GENOMIC DNA]</scope>
    <source>
        <strain evidence="2 3">AG-B5</strain>
    </source>
</reference>
<evidence type="ECO:0000259" key="1">
    <source>
        <dbReference type="Pfam" id="PF23585"/>
    </source>
</evidence>
<keyword evidence="3" id="KW-1185">Reference proteome</keyword>
<gene>
    <name evidence="2" type="ORF">K7432_004205</name>
</gene>
<dbReference type="Proteomes" id="UP001479436">
    <property type="component" value="Unassembled WGS sequence"/>
</dbReference>
<dbReference type="InterPro" id="IPR055561">
    <property type="entry name" value="DUF7137"/>
</dbReference>
<feature type="domain" description="DUF7137" evidence="1">
    <location>
        <begin position="212"/>
        <end position="332"/>
    </location>
</feature>